<dbReference type="Proteomes" id="UP000234382">
    <property type="component" value="Unassembled WGS sequence"/>
</dbReference>
<sequence length="209" mass="23569">GVVPESWTVINTNQLERDYSMRKDCLITNDQAHAAIELFDQGNGYAATATKLDVHKPTLKLLHDRWLVRGTMSVMEPYQRRRLPAETKIATAKRYIAGEHKVELAKELGLASSRPILDWVKEYRDKGEGAFTPRKATGKGKTARIRAIDHGQDPDADPVPAKPDAAAKKTRVEDISLAEYRQLQDRLLRAEAENAYLKKLRALRQNGQL</sequence>
<proteinExistence type="predicted"/>
<dbReference type="RefSeq" id="WP_219618459.1">
    <property type="nucleotide sequence ID" value="NZ_FXYX01000055.1"/>
</dbReference>
<gene>
    <name evidence="2" type="ORF">BI49514_03225</name>
</gene>
<dbReference type="GO" id="GO:0043565">
    <property type="term" value="F:sequence-specific DNA binding"/>
    <property type="evidence" value="ECO:0007669"/>
    <property type="project" value="InterPro"/>
</dbReference>
<dbReference type="SUPFAM" id="SSF48295">
    <property type="entry name" value="TrpR-like"/>
    <property type="match status" value="1"/>
</dbReference>
<reference evidence="3" key="1">
    <citation type="submission" date="2017-03" db="EMBL/GenBank/DDBJ databases">
        <authorList>
            <person name="Monnet C."/>
        </authorList>
    </citation>
    <scope>NUCLEOTIDE SEQUENCE [LARGE SCALE GENOMIC DNA]</scope>
    <source>
        <strain evidence="3">ATCC 49514</strain>
    </source>
</reference>
<dbReference type="EMBL" id="FXYX01000055">
    <property type="protein sequence ID" value="SMY01627.1"/>
    <property type="molecule type" value="Genomic_DNA"/>
</dbReference>
<protein>
    <recommendedName>
        <fullName evidence="4">Transposase</fullName>
    </recommendedName>
</protein>
<feature type="region of interest" description="Disordered" evidence="1">
    <location>
        <begin position="149"/>
        <end position="170"/>
    </location>
</feature>
<dbReference type="InterPro" id="IPR010921">
    <property type="entry name" value="Trp_repressor/repl_initiator"/>
</dbReference>
<evidence type="ECO:0000313" key="2">
    <source>
        <dbReference type="EMBL" id="SMY01627.1"/>
    </source>
</evidence>
<dbReference type="InterPro" id="IPR052057">
    <property type="entry name" value="IS150/IS1296_orfA-like"/>
</dbReference>
<accession>A0A2H1KPH4</accession>
<evidence type="ECO:0008006" key="4">
    <source>
        <dbReference type="Google" id="ProtNLM"/>
    </source>
</evidence>
<evidence type="ECO:0000256" key="1">
    <source>
        <dbReference type="SAM" id="MobiDB-lite"/>
    </source>
</evidence>
<dbReference type="PANTHER" id="PTHR33795:SF1">
    <property type="entry name" value="INSERTION ELEMENT IS150 PROTEIN INSJ"/>
    <property type="match status" value="1"/>
</dbReference>
<dbReference type="PANTHER" id="PTHR33795">
    <property type="entry name" value="INSERTION ELEMENT IS150 PROTEIN INSJ"/>
    <property type="match status" value="1"/>
</dbReference>
<feature type="non-terminal residue" evidence="2">
    <location>
        <position position="1"/>
    </location>
</feature>
<organism evidence="2 3">
    <name type="scientific">Brevibacterium iodinum ATCC 49514</name>
    <dbReference type="NCBI Taxonomy" id="1255616"/>
    <lineage>
        <taxon>Bacteria</taxon>
        <taxon>Bacillati</taxon>
        <taxon>Actinomycetota</taxon>
        <taxon>Actinomycetes</taxon>
        <taxon>Micrococcales</taxon>
        <taxon>Brevibacteriaceae</taxon>
        <taxon>Brevibacterium</taxon>
    </lineage>
</organism>
<evidence type="ECO:0000313" key="3">
    <source>
        <dbReference type="Proteomes" id="UP000234382"/>
    </source>
</evidence>
<name>A0A2H1KPH4_9MICO</name>
<keyword evidence="3" id="KW-1185">Reference proteome</keyword>
<dbReference type="AlphaFoldDB" id="A0A2H1KPH4"/>